<reference evidence="2 3" key="1">
    <citation type="journal article" date="2020" name="G3 (Bethesda)">
        <title>Improved Reference Genome for Cyclotella cryptica CCMP332, a Model for Cell Wall Morphogenesis, Salinity Adaptation, and Lipid Production in Diatoms (Bacillariophyta).</title>
        <authorList>
            <person name="Roberts W.R."/>
            <person name="Downey K.M."/>
            <person name="Ruck E.C."/>
            <person name="Traller J.C."/>
            <person name="Alverson A.J."/>
        </authorList>
    </citation>
    <scope>NUCLEOTIDE SEQUENCE [LARGE SCALE GENOMIC DNA]</scope>
    <source>
        <strain evidence="2 3">CCMP332</strain>
    </source>
</reference>
<dbReference type="Gene3D" id="3.30.70.330">
    <property type="match status" value="1"/>
</dbReference>
<name>A0ABD3P3D3_9STRA</name>
<feature type="region of interest" description="Disordered" evidence="1">
    <location>
        <begin position="19"/>
        <end position="69"/>
    </location>
</feature>
<dbReference type="Proteomes" id="UP001516023">
    <property type="component" value="Unassembled WGS sequence"/>
</dbReference>
<gene>
    <name evidence="2" type="ORF">HJC23_013225</name>
</gene>
<sequence length="921" mass="101474">MSTIRSASRLAAKRTGIISHGGAGSIGRHFSGFQSPTSRGMGKEGGGKGDGGSHRAPKGGAGAPPAKGGAFAEFRARRVAALERDLEAAKAAASAEQTGKGAGISGFGSKKHHDPTVKHEERMMQGRDRHHRPGRVPHRGGPPKPNLAEKILGPASKGQLAEEAGVNKHTSGIPKLLHRKGVGHQVHDAEQLVSARPLGQRRSGRANVRGEMSVVKGDLGAAEVDRFAVSVPRSSPERTRGSNQRLRYLQASNPTLEYNRNLAKVHEFLSINHYAYNVDNQDDDGYDSDADLEPVCGPDNPDWMDIDNHEHVRKVDDKYIFDLDAQIELTPEEQAASVDMSDLSIHTCFIPAVRDSRFVRRDVAPGDVKPWENSFEYEWYFRDITDLDNELLIKPSKPKSNAMLPLRPHGPRIEDFLEAAHDHPSKYMTMEKRAIHPDSKREPRPIFPKGRKPPDEKFVNGYKGFLYVSGLVPEIDDVTGEIKDFDDPLHKQSISEVVAKLFGINSLDVVPASPTSAFVGFSSKLDAKNAMVNCQSSLGVKHPTKIESYVEAPEDKMSEAERNFVARATGPDSILKVTGLPPGSTSIELFQTLFPPGTKLDVMFGPLDEDDYLRISSTTALINLASADLVSKALKSNGIANNAAVLGQRDIQVLRAKRERVFDGWTGFLKAYGKSKLGNRLIVTGEVPPHDLFLSHHDLMHISGLPQNVTLDDLATFFQPFSSDRRDVYGSAHIVRCSRGIPTGSAYVGFELPGEIDEVKKIYDGKATIGGCEVILTPVQDKLLLRGKREGARPARSLEELNDDLTNWQRHVDPKDIKELEALGVDKSILDEALITLRQNNRSFAGIDQAMPGERLYEQRPVGQHYRDVVRLYIKLLKECAGSKEDPGLMYKAMFSPDQPLDLSIFEYEAERVEALRKRGV</sequence>
<dbReference type="AlphaFoldDB" id="A0ABD3P3D3"/>
<proteinExistence type="predicted"/>
<feature type="region of interest" description="Disordered" evidence="1">
    <location>
        <begin position="92"/>
        <end position="145"/>
    </location>
</feature>
<dbReference type="InterPro" id="IPR012677">
    <property type="entry name" value="Nucleotide-bd_a/b_plait_sf"/>
</dbReference>
<keyword evidence="3" id="KW-1185">Reference proteome</keyword>
<protein>
    <recommendedName>
        <fullName evidence="4">RRM domain-containing protein</fullName>
    </recommendedName>
</protein>
<evidence type="ECO:0000256" key="1">
    <source>
        <dbReference type="SAM" id="MobiDB-lite"/>
    </source>
</evidence>
<dbReference type="SUPFAM" id="SSF54928">
    <property type="entry name" value="RNA-binding domain, RBD"/>
    <property type="match status" value="1"/>
</dbReference>
<feature type="compositionally biased region" description="Basic and acidic residues" evidence="1">
    <location>
        <begin position="114"/>
        <end position="127"/>
    </location>
</feature>
<evidence type="ECO:0000313" key="2">
    <source>
        <dbReference type="EMBL" id="KAL3782258.1"/>
    </source>
</evidence>
<dbReference type="EMBL" id="JABMIG020000291">
    <property type="protein sequence ID" value="KAL3782258.1"/>
    <property type="molecule type" value="Genomic_DNA"/>
</dbReference>
<feature type="compositionally biased region" description="Basic and acidic residues" evidence="1">
    <location>
        <begin position="41"/>
        <end position="53"/>
    </location>
</feature>
<accession>A0ABD3P3D3</accession>
<organism evidence="2 3">
    <name type="scientific">Cyclotella cryptica</name>
    <dbReference type="NCBI Taxonomy" id="29204"/>
    <lineage>
        <taxon>Eukaryota</taxon>
        <taxon>Sar</taxon>
        <taxon>Stramenopiles</taxon>
        <taxon>Ochrophyta</taxon>
        <taxon>Bacillariophyta</taxon>
        <taxon>Coscinodiscophyceae</taxon>
        <taxon>Thalassiosirophycidae</taxon>
        <taxon>Stephanodiscales</taxon>
        <taxon>Stephanodiscaceae</taxon>
        <taxon>Cyclotella</taxon>
    </lineage>
</organism>
<evidence type="ECO:0000313" key="3">
    <source>
        <dbReference type="Proteomes" id="UP001516023"/>
    </source>
</evidence>
<comment type="caution">
    <text evidence="2">The sequence shown here is derived from an EMBL/GenBank/DDBJ whole genome shotgun (WGS) entry which is preliminary data.</text>
</comment>
<evidence type="ECO:0008006" key="4">
    <source>
        <dbReference type="Google" id="ProtNLM"/>
    </source>
</evidence>
<dbReference type="InterPro" id="IPR035979">
    <property type="entry name" value="RBD_domain_sf"/>
</dbReference>
<feature type="compositionally biased region" description="Basic residues" evidence="1">
    <location>
        <begin position="128"/>
        <end position="138"/>
    </location>
</feature>